<reference evidence="2" key="1">
    <citation type="submission" date="2020-08" db="EMBL/GenBank/DDBJ databases">
        <title>Multicomponent nature underlies the extraordinary mechanical properties of spider dragline silk.</title>
        <authorList>
            <person name="Kono N."/>
            <person name="Nakamura H."/>
            <person name="Mori M."/>
            <person name="Yoshida Y."/>
            <person name="Ohtoshi R."/>
            <person name="Malay A.D."/>
            <person name="Moran D.A.P."/>
            <person name="Tomita M."/>
            <person name="Numata K."/>
            <person name="Arakawa K."/>
        </authorList>
    </citation>
    <scope>NUCLEOTIDE SEQUENCE</scope>
</reference>
<protein>
    <submittedName>
        <fullName evidence="2">Uncharacterized protein</fullName>
    </submittedName>
</protein>
<keyword evidence="3" id="KW-1185">Reference proteome</keyword>
<evidence type="ECO:0000313" key="2">
    <source>
        <dbReference type="EMBL" id="GFY17704.1"/>
    </source>
</evidence>
<comment type="caution">
    <text evidence="2">The sequence shown here is derived from an EMBL/GenBank/DDBJ whole genome shotgun (WGS) entry which is preliminary data.</text>
</comment>
<feature type="region of interest" description="Disordered" evidence="1">
    <location>
        <begin position="98"/>
        <end position="122"/>
    </location>
</feature>
<name>A0A8X6VLK7_TRICX</name>
<organism evidence="2 3">
    <name type="scientific">Trichonephila clavipes</name>
    <name type="common">Golden silk orbweaver</name>
    <name type="synonym">Nephila clavipes</name>
    <dbReference type="NCBI Taxonomy" id="2585209"/>
    <lineage>
        <taxon>Eukaryota</taxon>
        <taxon>Metazoa</taxon>
        <taxon>Ecdysozoa</taxon>
        <taxon>Arthropoda</taxon>
        <taxon>Chelicerata</taxon>
        <taxon>Arachnida</taxon>
        <taxon>Araneae</taxon>
        <taxon>Araneomorphae</taxon>
        <taxon>Entelegynae</taxon>
        <taxon>Araneoidea</taxon>
        <taxon>Nephilidae</taxon>
        <taxon>Trichonephila</taxon>
    </lineage>
</organism>
<accession>A0A8X6VLK7</accession>
<dbReference type="AlphaFoldDB" id="A0A8X6VLK7"/>
<evidence type="ECO:0000313" key="3">
    <source>
        <dbReference type="Proteomes" id="UP000887159"/>
    </source>
</evidence>
<feature type="compositionally biased region" description="Basic and acidic residues" evidence="1">
    <location>
        <begin position="110"/>
        <end position="122"/>
    </location>
</feature>
<dbReference type="EMBL" id="BMAU01021346">
    <property type="protein sequence ID" value="GFY17704.1"/>
    <property type="molecule type" value="Genomic_DNA"/>
</dbReference>
<sequence>MDFAAENYDKVLIMMGVFLSFRRPRTPGELGKIRKETYAILVRIHEDQALFFLEVCVRVIHPYSRIPESVSDETRSGRPVTSVSNENIEKTGYIVHQSTSQSNNAATEPHNFEQHPHEMDGF</sequence>
<dbReference type="Proteomes" id="UP000887159">
    <property type="component" value="Unassembled WGS sequence"/>
</dbReference>
<proteinExistence type="predicted"/>
<evidence type="ECO:0000256" key="1">
    <source>
        <dbReference type="SAM" id="MobiDB-lite"/>
    </source>
</evidence>
<gene>
    <name evidence="2" type="ORF">TNCV_1074391</name>
</gene>